<proteinExistence type="predicted"/>
<evidence type="ECO:0000256" key="1">
    <source>
        <dbReference type="ARBA" id="ARBA00022747"/>
    </source>
</evidence>
<evidence type="ECO:0000256" key="3">
    <source>
        <dbReference type="SAM" id="Coils"/>
    </source>
</evidence>
<keyword evidence="5" id="KW-1185">Reference proteome</keyword>
<keyword evidence="1" id="KW-0680">Restriction system</keyword>
<comment type="caution">
    <text evidence="4">The sequence shown here is derived from an EMBL/GenBank/DDBJ whole genome shotgun (WGS) entry which is preliminary data.</text>
</comment>
<dbReference type="InterPro" id="IPR044946">
    <property type="entry name" value="Restrct_endonuc_typeI_TRD_sf"/>
</dbReference>
<evidence type="ECO:0000313" key="5">
    <source>
        <dbReference type="Proteomes" id="UP001207252"/>
    </source>
</evidence>
<evidence type="ECO:0000313" key="4">
    <source>
        <dbReference type="EMBL" id="MCV3754378.1"/>
    </source>
</evidence>
<dbReference type="Gene3D" id="3.90.220.20">
    <property type="entry name" value="DNA methylase specificity domains"/>
    <property type="match status" value="1"/>
</dbReference>
<feature type="coiled-coil region" evidence="3">
    <location>
        <begin position="1"/>
        <end position="28"/>
    </location>
</feature>
<sequence>MHSLNTSISLLQCKLEKLKNLKNTLLEKMFADEKHPFPKIRFKEFTNAWEQRRVGDLFILTRGTVVSTNKLSKTKTSLFKYPVYSSKTVN</sequence>
<feature type="non-terminal residue" evidence="4">
    <location>
        <position position="90"/>
    </location>
</feature>
<evidence type="ECO:0000256" key="2">
    <source>
        <dbReference type="ARBA" id="ARBA00023125"/>
    </source>
</evidence>
<protein>
    <recommendedName>
        <fullName evidence="6">Restriction endonuclease subunit S</fullName>
    </recommendedName>
</protein>
<reference evidence="4 5" key="1">
    <citation type="journal article" date="2020" name="Int. J. Syst. Evol. Microbiol.">
        <title>Ureaplasma miroungigenitalium sp. nov. isolated from northern elephant seals (Mirounga angustirostris) and Ureaplasma zalophigenitalium sp. nov. isolated from California sea lions (Zalophus californianus).</title>
        <authorList>
            <person name="Volokhov D.V."/>
            <person name="Gulland F.M."/>
            <person name="Gao Y."/>
            <person name="Chizhikov V.E."/>
        </authorList>
    </citation>
    <scope>NUCLEOTIDE SEQUENCE [LARGE SCALE GENOMIC DNA]</scope>
    <source>
        <strain evidence="4 5">CSL7644-GEN</strain>
    </source>
</reference>
<dbReference type="Proteomes" id="UP001207252">
    <property type="component" value="Unassembled WGS sequence"/>
</dbReference>
<name>A0ABT3BQA5_9BACT</name>
<gene>
    <name evidence="4" type="ORF">OF365_03240</name>
</gene>
<accession>A0ABT3BQA5</accession>
<evidence type="ECO:0008006" key="6">
    <source>
        <dbReference type="Google" id="ProtNLM"/>
    </source>
</evidence>
<dbReference type="EMBL" id="JAOXHJ010000035">
    <property type="protein sequence ID" value="MCV3754378.1"/>
    <property type="molecule type" value="Genomic_DNA"/>
</dbReference>
<keyword evidence="3" id="KW-0175">Coiled coil</keyword>
<keyword evidence="2" id="KW-0238">DNA-binding</keyword>
<dbReference type="SUPFAM" id="SSF116734">
    <property type="entry name" value="DNA methylase specificity domain"/>
    <property type="match status" value="1"/>
</dbReference>
<dbReference type="Gene3D" id="1.10.287.1120">
    <property type="entry name" value="Bipartite methylase S protein"/>
    <property type="match status" value="1"/>
</dbReference>
<organism evidence="4 5">
    <name type="scientific">Ureaplasma zalophigenitalium</name>
    <dbReference type="NCBI Taxonomy" id="907723"/>
    <lineage>
        <taxon>Bacteria</taxon>
        <taxon>Bacillati</taxon>
        <taxon>Mycoplasmatota</taxon>
        <taxon>Mycoplasmoidales</taxon>
        <taxon>Mycoplasmoidaceae</taxon>
        <taxon>Ureaplasma</taxon>
    </lineage>
</organism>